<dbReference type="GO" id="GO:0045893">
    <property type="term" value="P:positive regulation of DNA-templated transcription"/>
    <property type="evidence" value="ECO:0007669"/>
    <property type="project" value="TreeGrafter"/>
</dbReference>
<feature type="region of interest" description="Disordered" evidence="5">
    <location>
        <begin position="1604"/>
        <end position="1674"/>
    </location>
</feature>
<dbReference type="InterPro" id="IPR016024">
    <property type="entry name" value="ARM-type_fold"/>
</dbReference>
<feature type="compositionally biased region" description="Acidic residues" evidence="5">
    <location>
        <begin position="1664"/>
        <end position="1674"/>
    </location>
</feature>
<keyword evidence="3" id="KW-0156">Chromatin regulator</keyword>
<evidence type="ECO:0000259" key="6">
    <source>
        <dbReference type="PROSITE" id="PS51011"/>
    </source>
</evidence>
<dbReference type="PROSITE" id="PS51011">
    <property type="entry name" value="ARID"/>
    <property type="match status" value="1"/>
</dbReference>
<dbReference type="Pfam" id="PF12031">
    <property type="entry name" value="BAF250_C"/>
    <property type="match status" value="1"/>
</dbReference>
<evidence type="ECO:0000313" key="8">
    <source>
        <dbReference type="WBParaSite" id="PgR019_g020_t02"/>
    </source>
</evidence>
<protein>
    <submittedName>
        <fullName evidence="8">ARID domain-containing protein</fullName>
    </submittedName>
</protein>
<organism evidence="7 8">
    <name type="scientific">Parascaris univalens</name>
    <name type="common">Nematode worm</name>
    <dbReference type="NCBI Taxonomy" id="6257"/>
    <lineage>
        <taxon>Eukaryota</taxon>
        <taxon>Metazoa</taxon>
        <taxon>Ecdysozoa</taxon>
        <taxon>Nematoda</taxon>
        <taxon>Chromadorea</taxon>
        <taxon>Rhabditida</taxon>
        <taxon>Spirurina</taxon>
        <taxon>Ascaridomorpha</taxon>
        <taxon>Ascaridoidea</taxon>
        <taxon>Ascarididae</taxon>
        <taxon>Parascaris</taxon>
    </lineage>
</organism>
<dbReference type="Pfam" id="PF01388">
    <property type="entry name" value="ARID"/>
    <property type="match status" value="1"/>
</dbReference>
<dbReference type="SUPFAM" id="SSF46774">
    <property type="entry name" value="ARID-like"/>
    <property type="match status" value="1"/>
</dbReference>
<dbReference type="InterPro" id="IPR021906">
    <property type="entry name" value="BAF250/Osa"/>
</dbReference>
<feature type="region of interest" description="Disordered" evidence="5">
    <location>
        <begin position="308"/>
        <end position="370"/>
    </location>
</feature>
<feature type="region of interest" description="Disordered" evidence="5">
    <location>
        <begin position="506"/>
        <end position="843"/>
    </location>
</feature>
<evidence type="ECO:0000256" key="1">
    <source>
        <dbReference type="ARBA" id="ARBA00004123"/>
    </source>
</evidence>
<dbReference type="Proteomes" id="UP000887569">
    <property type="component" value="Unplaced"/>
</dbReference>
<keyword evidence="4" id="KW-0539">Nucleus</keyword>
<dbReference type="GO" id="GO:0031491">
    <property type="term" value="F:nucleosome binding"/>
    <property type="evidence" value="ECO:0007669"/>
    <property type="project" value="TreeGrafter"/>
</dbReference>
<accession>A0A915AXC0</accession>
<proteinExistence type="predicted"/>
<name>A0A915AXC0_PARUN</name>
<feature type="region of interest" description="Disordered" evidence="5">
    <location>
        <begin position="74"/>
        <end position="165"/>
    </location>
</feature>
<dbReference type="Gene3D" id="1.10.150.60">
    <property type="entry name" value="ARID DNA-binding domain"/>
    <property type="match status" value="1"/>
</dbReference>
<dbReference type="SMART" id="SM00501">
    <property type="entry name" value="BRIGHT"/>
    <property type="match status" value="1"/>
</dbReference>
<evidence type="ECO:0000256" key="2">
    <source>
        <dbReference type="ARBA" id="ARBA00022553"/>
    </source>
</evidence>
<dbReference type="GO" id="GO:0006338">
    <property type="term" value="P:chromatin remodeling"/>
    <property type="evidence" value="ECO:0007669"/>
    <property type="project" value="InterPro"/>
</dbReference>
<comment type="subcellular location">
    <subcellularLocation>
        <location evidence="1">Nucleus</location>
    </subcellularLocation>
</comment>
<dbReference type="PANTHER" id="PTHR12656">
    <property type="entry name" value="BRG-1 ASSOCIATED FACTOR 250 BAF250"/>
    <property type="match status" value="1"/>
</dbReference>
<keyword evidence="7" id="KW-1185">Reference proteome</keyword>
<dbReference type="GO" id="GO:0035060">
    <property type="term" value="C:brahma complex"/>
    <property type="evidence" value="ECO:0007669"/>
    <property type="project" value="InterPro"/>
</dbReference>
<feature type="compositionally biased region" description="Low complexity" evidence="5">
    <location>
        <begin position="313"/>
        <end position="328"/>
    </location>
</feature>
<dbReference type="InterPro" id="IPR033388">
    <property type="entry name" value="BAF250_C"/>
</dbReference>
<feature type="compositionally biased region" description="Low complexity" evidence="5">
    <location>
        <begin position="877"/>
        <end position="903"/>
    </location>
</feature>
<evidence type="ECO:0000256" key="3">
    <source>
        <dbReference type="ARBA" id="ARBA00022853"/>
    </source>
</evidence>
<feature type="compositionally biased region" description="Low complexity" evidence="5">
    <location>
        <begin position="80"/>
        <end position="118"/>
    </location>
</feature>
<feature type="compositionally biased region" description="Polar residues" evidence="5">
    <location>
        <begin position="350"/>
        <end position="370"/>
    </location>
</feature>
<feature type="compositionally biased region" description="Pro residues" evidence="5">
    <location>
        <begin position="703"/>
        <end position="713"/>
    </location>
</feature>
<dbReference type="SUPFAM" id="SSF48371">
    <property type="entry name" value="ARM repeat"/>
    <property type="match status" value="1"/>
</dbReference>
<dbReference type="GO" id="GO:0071565">
    <property type="term" value="C:nBAF complex"/>
    <property type="evidence" value="ECO:0007669"/>
    <property type="project" value="TreeGrafter"/>
</dbReference>
<feature type="compositionally biased region" description="Pro residues" evidence="5">
    <location>
        <begin position="524"/>
        <end position="543"/>
    </location>
</feature>
<feature type="compositionally biased region" description="Basic and acidic residues" evidence="5">
    <location>
        <begin position="611"/>
        <end position="620"/>
    </location>
</feature>
<feature type="compositionally biased region" description="Basic and acidic residues" evidence="5">
    <location>
        <begin position="1636"/>
        <end position="1658"/>
    </location>
</feature>
<dbReference type="GO" id="GO:0003677">
    <property type="term" value="F:DNA binding"/>
    <property type="evidence" value="ECO:0007669"/>
    <property type="project" value="InterPro"/>
</dbReference>
<dbReference type="InterPro" id="IPR036431">
    <property type="entry name" value="ARID_dom_sf"/>
</dbReference>
<sequence length="1765" mass="190072">MSSTPVRQPEVNAIGVVGVPCSSAAEIPSPQQQASTPTLNNLLRGDAAATAMYIQQQQQQQQQSMQQLQIRPPHMSLMMGPPQGGFQSPQPSPIPNGSYSSPGSAGPPGNKAKGKSGSRPASRDVVFPSSAGQGGPPPQMHPMQNPAVLGLRMDGAPASPAGSPGHGFSCADVAQAQHAAAVAAQQQVSQQQLAAMQQQHTGYPTGMYPPGYWPPQQPRYPMQPAAAPAAHYYHHPAQPQVPHSGYSGYSMAPSRAMMPTAKMPQATQMEMPRLPNGPSAADWQAKINATKVPSQECVMAQVASAVSTSSGNVSVSAPSPGGASSAADESLDDSKSIRGGSPASWPHTPAQLSQGQRTPVPSGQQPTSGIMNSAKLKESSIVDKLVGPVTSQNPQHVMGERRAFFEKLVLFCERQGEPITQVPQVSKQTVDLHRLYIAVMKRGGFEQVTREKTWKHVCTEANSEMSESSAAGYQLRRHYQKYLLGLECFETGKSASEAVAFAEKLKKRRRTDKDHHHAQQQYPGPGPPGQAPGAPPGYGPHPGDPNAAYYYGHQMDPTSMQARTHGWPPQGYPPAAGVGGAPPGYPPAMRSTAPMRTAMPQQMMQGPSLEEQQRYEEQQRQHYYQQQQQQQVAYASQQQIPSTMPPSSSSQVDPSSSQSRAPSAGPAAGSATPDSSSRLSAEDTMSHCPSSHSQTSAPASSSAPPPGSQPPPVGYYGQTQTPQMYGSPGLRPGVGAGTASMQMKPTAAYPGAYSQSQPTGYPSVPGYPDGYQPAHPAMAQQQQQHQLYQQQMWASQQAQRYPPGGAANVASSSATPPMNAPMGPRGSVGMPSSADVNASQQAYPAARRPPYYHMQAQTPTTGSPSPGAVSAQRLRYAAPPAASSSPLSQSQPPYGSQSSVPPQLQGAARPLPIGAPVGYPHLAPSTSTGLGGGMHASANAVQSTSGSGVTGPHHAHGGGIAIPAVNQYPPPQPLQFPAGSVEATTISQRRRRKLLSKDLIRADPRRLTMALRSGLETETTWALNALNALLYDDMAVPLNLNHSPALLNVIVEHFRAQLAILFPKIFKVGRESKVRTVDEEGDFWASMLTKGEKTQMQQLVTPRSAAKNEPNNFTRISRTGRTVHIEKKEFPDHVIRMRPDGWSLDPYDDTLSVDYFAGRVPRGMGSGTSTYLACRLVDNIETKKKLKAAQFFLHEPDANATSSTKAEVDEVVDYDSIDKSSRVIGDDAKEDCDSRVAELTVEMRSLRPTALCMRDEARMSIVKRCLSISNILRGFSFLPGNEAPMSRHAGLLYIVGRLLRLYADERPITRPKALGVKLEFNKDETLPVPAVGTLSEATRRLLAPGELLESDDDDTLMLLETATQLREDAFVIVSHLSVQMELLDFDSDVSWPVFDGLIHWCVSKVAEAKDPLQPGYISPRNYALETLCKMSVIERNVDLLISTGPWSRIERFIHVLADLLSINEEVPCREFAIVILNAVCAASEQACYVTAAESPAVNHLVSFLEMGDSNMHQVVQQHGMQALRENPEMMGTSVGMLRRAASLLQHLCRVSACRKYFIKHQQRLLQFTMSQLMDSRVGAIIADVLYEVQKGIAAEMEERQLKKEAMEVDADPNQEPISSSRSILKEELDSGDEEPSEKPTKEEQGKEQGSRKRSRDENGISEGDVSENIEDDELEDKEANCKDVLSRAIKRQRLENGTLNCLHKNGGSSAALVNGDVSTRSPSTESNVIDILSPNTLTNRKNTSVAVENGAPATTASAGSVQAVA</sequence>
<dbReference type="InterPro" id="IPR001606">
    <property type="entry name" value="ARID_dom"/>
</dbReference>
<reference evidence="8" key="1">
    <citation type="submission" date="2022-11" db="UniProtKB">
        <authorList>
            <consortium name="WormBaseParasite"/>
        </authorList>
    </citation>
    <scope>IDENTIFICATION</scope>
</reference>
<keyword evidence="2" id="KW-0597">Phosphoprotein</keyword>
<feature type="compositionally biased region" description="Low complexity" evidence="5">
    <location>
        <begin position="771"/>
        <end position="799"/>
    </location>
</feature>
<dbReference type="WBParaSite" id="PgR019_g020_t02">
    <property type="protein sequence ID" value="PgR019_g020_t02"/>
    <property type="gene ID" value="PgR019_g020"/>
</dbReference>
<evidence type="ECO:0000256" key="4">
    <source>
        <dbReference type="ARBA" id="ARBA00023242"/>
    </source>
</evidence>
<evidence type="ECO:0000313" key="7">
    <source>
        <dbReference type="Proteomes" id="UP000887569"/>
    </source>
</evidence>
<dbReference type="GO" id="GO:0006357">
    <property type="term" value="P:regulation of transcription by RNA polymerase II"/>
    <property type="evidence" value="ECO:0007669"/>
    <property type="project" value="TreeGrafter"/>
</dbReference>
<feature type="compositionally biased region" description="Low complexity" evidence="5">
    <location>
        <begin position="621"/>
        <end position="677"/>
    </location>
</feature>
<dbReference type="SMART" id="SM01014">
    <property type="entry name" value="ARID"/>
    <property type="match status" value="1"/>
</dbReference>
<dbReference type="PANTHER" id="PTHR12656:SF5">
    <property type="entry name" value="TRITHORAX GROUP PROTEIN OSA"/>
    <property type="match status" value="1"/>
</dbReference>
<feature type="domain" description="ARID" evidence="6">
    <location>
        <begin position="398"/>
        <end position="491"/>
    </location>
</feature>
<dbReference type="GO" id="GO:0016514">
    <property type="term" value="C:SWI/SNF complex"/>
    <property type="evidence" value="ECO:0007669"/>
    <property type="project" value="InterPro"/>
</dbReference>
<feature type="region of interest" description="Disordered" evidence="5">
    <location>
        <begin position="875"/>
        <end position="931"/>
    </location>
</feature>
<dbReference type="GO" id="GO:0005654">
    <property type="term" value="C:nucleoplasm"/>
    <property type="evidence" value="ECO:0007669"/>
    <property type="project" value="TreeGrafter"/>
</dbReference>
<evidence type="ECO:0000256" key="5">
    <source>
        <dbReference type="SAM" id="MobiDB-lite"/>
    </source>
</evidence>
<feature type="compositionally biased region" description="Low complexity" evidence="5">
    <location>
        <begin position="689"/>
        <end position="702"/>
    </location>
</feature>